<comment type="caution">
    <text evidence="2">The sequence shown here is derived from an EMBL/GenBank/DDBJ whole genome shotgun (WGS) entry which is preliminary data.</text>
</comment>
<evidence type="ECO:0000313" key="3">
    <source>
        <dbReference type="Proteomes" id="UP000323819"/>
    </source>
</evidence>
<sequence length="132" mass="14415">MGFESQSEKSKVSSRRGSKAGIVVSQTYKPSTDSEEMSFRVDASLLNGFGAKIGDRVDVLHDRESGLWMIAMSDSGFLITGKEGAPTGLVRYTLKDGHVKLVNEKRSLPAKREVDETTVKFTENGVIFGLVD</sequence>
<feature type="compositionally biased region" description="Basic and acidic residues" evidence="1">
    <location>
        <begin position="1"/>
        <end position="11"/>
    </location>
</feature>
<protein>
    <submittedName>
        <fullName evidence="2">Uncharacterized protein</fullName>
    </submittedName>
</protein>
<accession>A0ABD7SQX5</accession>
<evidence type="ECO:0000256" key="1">
    <source>
        <dbReference type="SAM" id="MobiDB-lite"/>
    </source>
</evidence>
<dbReference type="EMBL" id="VSIJ01000009">
    <property type="protein sequence ID" value="TXX66966.1"/>
    <property type="molecule type" value="Genomic_DNA"/>
</dbReference>
<dbReference type="AlphaFoldDB" id="A0ABD7SQX5"/>
<organism evidence="2 3">
    <name type="scientific">Vibrio cholerae</name>
    <dbReference type="NCBI Taxonomy" id="666"/>
    <lineage>
        <taxon>Bacteria</taxon>
        <taxon>Pseudomonadati</taxon>
        <taxon>Pseudomonadota</taxon>
        <taxon>Gammaproteobacteria</taxon>
        <taxon>Vibrionales</taxon>
        <taxon>Vibrionaceae</taxon>
        <taxon>Vibrio</taxon>
    </lineage>
</organism>
<feature type="region of interest" description="Disordered" evidence="1">
    <location>
        <begin position="1"/>
        <end position="32"/>
    </location>
</feature>
<reference evidence="2 3" key="1">
    <citation type="submission" date="2019-06" db="EMBL/GenBank/DDBJ databases">
        <title>Vibrio cholerae phylogeny based on whole-genome sequencing reveals genetic diversity and population strucutre.</title>
        <authorList>
            <person name="Zhiqiu Y."/>
            <person name="Bin L."/>
            <person name="Lingyan J."/>
        </authorList>
    </citation>
    <scope>NUCLEOTIDE SEQUENCE [LARGE SCALE GENOMIC DNA]</scope>
    <source>
        <strain evidence="2 3">N2814</strain>
    </source>
</reference>
<dbReference type="Proteomes" id="UP000323819">
    <property type="component" value="Unassembled WGS sequence"/>
</dbReference>
<evidence type="ECO:0000313" key="2">
    <source>
        <dbReference type="EMBL" id="TXX66966.1"/>
    </source>
</evidence>
<name>A0ABD7SQX5_VIBCL</name>
<proteinExistence type="predicted"/>
<gene>
    <name evidence="2" type="ORF">FXF03_03285</name>
</gene>
<dbReference type="RefSeq" id="WP_113605200.1">
    <property type="nucleotide sequence ID" value="NZ_JACYRP010000028.1"/>
</dbReference>